<evidence type="ECO:0000313" key="2">
    <source>
        <dbReference type="EMBL" id="EGZ07350.1"/>
    </source>
</evidence>
<keyword evidence="1" id="KW-0472">Membrane</keyword>
<keyword evidence="1" id="KW-1133">Transmembrane helix</keyword>
<feature type="transmembrane region" description="Helical" evidence="1">
    <location>
        <begin position="138"/>
        <end position="157"/>
    </location>
</feature>
<feature type="transmembrane region" description="Helical" evidence="1">
    <location>
        <begin position="105"/>
        <end position="126"/>
    </location>
</feature>
<name>G5A9S0_PHYSP</name>
<evidence type="ECO:0000313" key="3">
    <source>
        <dbReference type="Proteomes" id="UP000002640"/>
    </source>
</evidence>
<dbReference type="KEGG" id="psoj:PHYSODRAFT_306548"/>
<dbReference type="GeneID" id="20642740"/>
<dbReference type="InParanoid" id="G5A9S0"/>
<dbReference type="RefSeq" id="XP_009536916.1">
    <property type="nucleotide sequence ID" value="XM_009538621.1"/>
</dbReference>
<organism evidence="2 3">
    <name type="scientific">Phytophthora sojae (strain P6497)</name>
    <name type="common">Soybean stem and root rot agent</name>
    <name type="synonym">Phytophthora megasperma f. sp. glycines</name>
    <dbReference type="NCBI Taxonomy" id="1094619"/>
    <lineage>
        <taxon>Eukaryota</taxon>
        <taxon>Sar</taxon>
        <taxon>Stramenopiles</taxon>
        <taxon>Oomycota</taxon>
        <taxon>Peronosporomycetes</taxon>
        <taxon>Peronosporales</taxon>
        <taxon>Peronosporaceae</taxon>
        <taxon>Phytophthora</taxon>
    </lineage>
</organism>
<reference evidence="2 3" key="1">
    <citation type="journal article" date="2006" name="Science">
        <title>Phytophthora genome sequences uncover evolutionary origins and mechanisms of pathogenesis.</title>
        <authorList>
            <person name="Tyler B.M."/>
            <person name="Tripathy S."/>
            <person name="Zhang X."/>
            <person name="Dehal P."/>
            <person name="Jiang R.H."/>
            <person name="Aerts A."/>
            <person name="Arredondo F.D."/>
            <person name="Baxter L."/>
            <person name="Bensasson D."/>
            <person name="Beynon J.L."/>
            <person name="Chapman J."/>
            <person name="Damasceno C.M."/>
            <person name="Dorrance A.E."/>
            <person name="Dou D."/>
            <person name="Dickerman A.W."/>
            <person name="Dubchak I.L."/>
            <person name="Garbelotto M."/>
            <person name="Gijzen M."/>
            <person name="Gordon S.G."/>
            <person name="Govers F."/>
            <person name="Grunwald N.J."/>
            <person name="Huang W."/>
            <person name="Ivors K.L."/>
            <person name="Jones R.W."/>
            <person name="Kamoun S."/>
            <person name="Krampis K."/>
            <person name="Lamour K.H."/>
            <person name="Lee M.K."/>
            <person name="McDonald W.H."/>
            <person name="Medina M."/>
            <person name="Meijer H.J."/>
            <person name="Nordberg E.K."/>
            <person name="Maclean D.J."/>
            <person name="Ospina-Giraldo M.D."/>
            <person name="Morris P.F."/>
            <person name="Phuntumart V."/>
            <person name="Putnam N.H."/>
            <person name="Rash S."/>
            <person name="Rose J.K."/>
            <person name="Sakihama Y."/>
            <person name="Salamov A.A."/>
            <person name="Savidor A."/>
            <person name="Scheuring C.F."/>
            <person name="Smith B.M."/>
            <person name="Sobral B.W."/>
            <person name="Terry A."/>
            <person name="Torto-Alalibo T.A."/>
            <person name="Win J."/>
            <person name="Xu Z."/>
            <person name="Zhang H."/>
            <person name="Grigoriev I.V."/>
            <person name="Rokhsar D.S."/>
            <person name="Boore J.L."/>
        </authorList>
    </citation>
    <scope>NUCLEOTIDE SEQUENCE [LARGE SCALE GENOMIC DNA]</scope>
    <source>
        <strain evidence="2 3">P6497</strain>
    </source>
</reference>
<dbReference type="AlphaFoldDB" id="G5A9S0"/>
<gene>
    <name evidence="2" type="ORF">PHYSODRAFT_306548</name>
</gene>
<sequence>MSKTPRSAKLRLYYELARSLSLLIDDVYLVRPHRIMGVCTSGVAWELLGCACLGVGEIRKLDFLGSRAAGAAGDSSTLFGRDGADRPAAYGRGVGANKLFFVRQYYNFLVMTFFAIHQFRIGVRALPFPITRTIGNSIVFSAMTVAITIPTVAFAYVDGYGV</sequence>
<accession>G5A9S0</accession>
<dbReference type="Proteomes" id="UP000002640">
    <property type="component" value="Unassembled WGS sequence"/>
</dbReference>
<proteinExistence type="predicted"/>
<dbReference type="EMBL" id="JH159162">
    <property type="protein sequence ID" value="EGZ07350.1"/>
    <property type="molecule type" value="Genomic_DNA"/>
</dbReference>
<evidence type="ECO:0000256" key="1">
    <source>
        <dbReference type="SAM" id="Phobius"/>
    </source>
</evidence>
<keyword evidence="3" id="KW-1185">Reference proteome</keyword>
<keyword evidence="1" id="KW-0812">Transmembrane</keyword>
<protein>
    <submittedName>
        <fullName evidence="2">Uncharacterized protein</fullName>
    </submittedName>
</protein>